<gene>
    <name evidence="3" type="ORF">ACIP2Z_26635</name>
</gene>
<dbReference type="InterPro" id="IPR020471">
    <property type="entry name" value="AKR"/>
</dbReference>
<organism evidence="3 4">
    <name type="scientific">Streptomyces iakyrus</name>
    <dbReference type="NCBI Taxonomy" id="68219"/>
    <lineage>
        <taxon>Bacteria</taxon>
        <taxon>Bacillati</taxon>
        <taxon>Actinomycetota</taxon>
        <taxon>Actinomycetes</taxon>
        <taxon>Kitasatosporales</taxon>
        <taxon>Streptomycetaceae</taxon>
        <taxon>Streptomyces</taxon>
    </lineage>
</organism>
<evidence type="ECO:0000256" key="1">
    <source>
        <dbReference type="ARBA" id="ARBA00023002"/>
    </source>
</evidence>
<dbReference type="PANTHER" id="PTHR43625:SF40">
    <property type="entry name" value="ALDO-KETO REDUCTASE YAKC [NADP(+)]"/>
    <property type="match status" value="1"/>
</dbReference>
<dbReference type="RefSeq" id="WP_402074224.1">
    <property type="nucleotide sequence ID" value="NZ_JBIVGG010000012.1"/>
</dbReference>
<dbReference type="Gene3D" id="3.20.20.100">
    <property type="entry name" value="NADP-dependent oxidoreductase domain"/>
    <property type="match status" value="1"/>
</dbReference>
<dbReference type="InterPro" id="IPR050791">
    <property type="entry name" value="Aldo-Keto_reductase"/>
</dbReference>
<dbReference type="PRINTS" id="PR00069">
    <property type="entry name" value="ALDKETRDTASE"/>
</dbReference>
<dbReference type="CDD" id="cd19088">
    <property type="entry name" value="AKR_AKR13B1"/>
    <property type="match status" value="1"/>
</dbReference>
<proteinExistence type="predicted"/>
<feature type="domain" description="NADP-dependent oxidoreductase" evidence="2">
    <location>
        <begin position="23"/>
        <end position="296"/>
    </location>
</feature>
<keyword evidence="4" id="KW-1185">Reference proteome</keyword>
<reference evidence="3 4" key="1">
    <citation type="submission" date="2024-10" db="EMBL/GenBank/DDBJ databases">
        <title>The Natural Products Discovery Center: Release of the First 8490 Sequenced Strains for Exploring Actinobacteria Biosynthetic Diversity.</title>
        <authorList>
            <person name="Kalkreuter E."/>
            <person name="Kautsar S.A."/>
            <person name="Yang D."/>
            <person name="Bader C.D."/>
            <person name="Teijaro C.N."/>
            <person name="Fluegel L."/>
            <person name="Davis C.M."/>
            <person name="Simpson J.R."/>
            <person name="Lauterbach L."/>
            <person name="Steele A.D."/>
            <person name="Gui C."/>
            <person name="Meng S."/>
            <person name="Li G."/>
            <person name="Viehrig K."/>
            <person name="Ye F."/>
            <person name="Su P."/>
            <person name="Kiefer A.F."/>
            <person name="Nichols A."/>
            <person name="Cepeda A.J."/>
            <person name="Yan W."/>
            <person name="Fan B."/>
            <person name="Jiang Y."/>
            <person name="Adhikari A."/>
            <person name="Zheng C.-J."/>
            <person name="Schuster L."/>
            <person name="Cowan T.M."/>
            <person name="Smanski M.J."/>
            <person name="Chevrette M.G."/>
            <person name="De Carvalho L.P.S."/>
            <person name="Shen B."/>
        </authorList>
    </citation>
    <scope>NUCLEOTIDE SEQUENCE [LARGE SCALE GENOMIC DNA]</scope>
    <source>
        <strain evidence="3 4">NPDC089932</strain>
    </source>
</reference>
<dbReference type="PANTHER" id="PTHR43625">
    <property type="entry name" value="AFLATOXIN B1 ALDEHYDE REDUCTASE"/>
    <property type="match status" value="1"/>
</dbReference>
<name>A0ABW8FKB9_9ACTN</name>
<dbReference type="NCBIfam" id="NF007695">
    <property type="entry name" value="PRK10376.1"/>
    <property type="match status" value="1"/>
</dbReference>
<accession>A0ABW8FKB9</accession>
<dbReference type="InterPro" id="IPR023210">
    <property type="entry name" value="NADP_OxRdtase_dom"/>
</dbReference>
<keyword evidence="1" id="KW-0560">Oxidoreductase</keyword>
<dbReference type="InterPro" id="IPR036812">
    <property type="entry name" value="NAD(P)_OxRdtase_dom_sf"/>
</dbReference>
<dbReference type="Proteomes" id="UP001617511">
    <property type="component" value="Unassembled WGS sequence"/>
</dbReference>
<comment type="caution">
    <text evidence="3">The sequence shown here is derived from an EMBL/GenBank/DDBJ whole genome shotgun (WGS) entry which is preliminary data.</text>
</comment>
<evidence type="ECO:0000259" key="2">
    <source>
        <dbReference type="Pfam" id="PF00248"/>
    </source>
</evidence>
<dbReference type="EMBL" id="JBIVGG010000012">
    <property type="protein sequence ID" value="MFJ4082525.1"/>
    <property type="molecule type" value="Genomic_DNA"/>
</dbReference>
<evidence type="ECO:0000313" key="3">
    <source>
        <dbReference type="EMBL" id="MFJ4082525.1"/>
    </source>
</evidence>
<protein>
    <submittedName>
        <fullName evidence="3">Oxidoreductase</fullName>
    </submittedName>
</protein>
<dbReference type="SUPFAM" id="SSF51430">
    <property type="entry name" value="NAD(P)-linked oxidoreductase"/>
    <property type="match status" value="1"/>
</dbReference>
<dbReference type="Pfam" id="PF00248">
    <property type="entry name" value="Aldo_ket_red"/>
    <property type="match status" value="1"/>
</dbReference>
<evidence type="ECO:0000313" key="4">
    <source>
        <dbReference type="Proteomes" id="UP001617511"/>
    </source>
</evidence>
<sequence>MSSQTITADAAGTWKLGGLPVHRLGFGAMRLTGSAAFHHGTPSDRDRSIAVLRKAIDLGVNHIDTAAFYFSSLRSANELINSALAPYPDDLVIVTKVGPYRAYDGEWGTSARPEDLRGHVEENLRQLGRDHLDVVNLRRMPRYDSIAEHFGALAELREAGLIRHLGISNVTPRHLAEARAIAPVVCVQNRYALDRADPDSDELLRLCGEQGIAFVPFYAVAGEAAERGATTAHDEGVRAVARAHGASPAQIRIAWTLHQGPHVLAIPGTGNPDHLAENVAAGAIRLTDEELTRLNRTRREAG</sequence>